<feature type="compositionally biased region" description="Pro residues" evidence="1">
    <location>
        <begin position="62"/>
        <end position="74"/>
    </location>
</feature>
<feature type="region of interest" description="Disordered" evidence="1">
    <location>
        <begin position="55"/>
        <end position="77"/>
    </location>
</feature>
<organism evidence="2 3">
    <name type="scientific">Panaeolus cyanescens</name>
    <dbReference type="NCBI Taxonomy" id="181874"/>
    <lineage>
        <taxon>Eukaryota</taxon>
        <taxon>Fungi</taxon>
        <taxon>Dikarya</taxon>
        <taxon>Basidiomycota</taxon>
        <taxon>Agaricomycotina</taxon>
        <taxon>Agaricomycetes</taxon>
        <taxon>Agaricomycetidae</taxon>
        <taxon>Agaricales</taxon>
        <taxon>Agaricineae</taxon>
        <taxon>Galeropsidaceae</taxon>
        <taxon>Panaeolus</taxon>
    </lineage>
</organism>
<comment type="caution">
    <text evidence="2">The sequence shown here is derived from an EMBL/GenBank/DDBJ whole genome shotgun (WGS) entry which is preliminary data.</text>
</comment>
<dbReference type="EMBL" id="NHTK01000887">
    <property type="protein sequence ID" value="PPR04828.1"/>
    <property type="molecule type" value="Genomic_DNA"/>
</dbReference>
<accession>A0A409YP47</accession>
<gene>
    <name evidence="2" type="ORF">CVT24_010245</name>
</gene>
<dbReference type="Proteomes" id="UP000284842">
    <property type="component" value="Unassembled WGS sequence"/>
</dbReference>
<evidence type="ECO:0000313" key="2">
    <source>
        <dbReference type="EMBL" id="PPR04828.1"/>
    </source>
</evidence>
<dbReference type="InParanoid" id="A0A409YP47"/>
<evidence type="ECO:0000313" key="3">
    <source>
        <dbReference type="Proteomes" id="UP000284842"/>
    </source>
</evidence>
<name>A0A409YP47_9AGAR</name>
<feature type="region of interest" description="Disordered" evidence="1">
    <location>
        <begin position="1"/>
        <end position="21"/>
    </location>
</feature>
<sequence length="155" mass="17523">MFQDNQQFSIPNSSTNNSHYTPMARMGDQYIVDFPISTWAGEQHPALHHPIIHRPGLTVTPRAPPPLKLTPPPRPRTRRGYRVRLAAHPYKQTRMPCATKQYTTTHDVGTANITRVSNSLIAPTETSDGALMSQRSIFAELESPSLNRRKMYTVM</sequence>
<proteinExistence type="predicted"/>
<protein>
    <submittedName>
        <fullName evidence="2">Uncharacterized protein</fullName>
    </submittedName>
</protein>
<keyword evidence="3" id="KW-1185">Reference proteome</keyword>
<reference evidence="2 3" key="1">
    <citation type="journal article" date="2018" name="Evol. Lett.">
        <title>Horizontal gene cluster transfer increased hallucinogenic mushroom diversity.</title>
        <authorList>
            <person name="Reynolds H.T."/>
            <person name="Vijayakumar V."/>
            <person name="Gluck-Thaler E."/>
            <person name="Korotkin H.B."/>
            <person name="Matheny P.B."/>
            <person name="Slot J.C."/>
        </authorList>
    </citation>
    <scope>NUCLEOTIDE SEQUENCE [LARGE SCALE GENOMIC DNA]</scope>
    <source>
        <strain evidence="2 3">2629</strain>
    </source>
</reference>
<feature type="compositionally biased region" description="Polar residues" evidence="1">
    <location>
        <begin position="1"/>
        <end position="20"/>
    </location>
</feature>
<dbReference type="AlphaFoldDB" id="A0A409YP47"/>
<evidence type="ECO:0000256" key="1">
    <source>
        <dbReference type="SAM" id="MobiDB-lite"/>
    </source>
</evidence>